<accession>A0A1R1PRC9</accession>
<feature type="signal peptide" evidence="1">
    <location>
        <begin position="1"/>
        <end position="23"/>
    </location>
</feature>
<sequence length="416" mass="48058">MRVLPTIVLGATVFTFCAKVASGLTFEEFSACYEAHKNGIWPSYEFHECVLKYDTFNHTLSQNLAIKECQGFKNSMHLPRNIYNYIQKLYSEIDKCNSDTEDLIQYLTGLPEKIRKPFQEYRINENYMRKFTEMIDTLMYYAYYHKGMVAIYEYRKQIMQLVNTIKNRIVSRSGTISMLMSYPYWHMEGESGELISREYEYYQVRTSNIHDILLMTINDFSKLKLVLQNVQSATIGESFVPPPKLPGVGAITEDTIKTMYKCINKSISNTNALAPDNAGIQKDSILVPHLKGIELLKSRKCEEMELALKKDEQELFALLEKSCNALKELIEKKLKRAVEMTKNDNLGTEKTEQDADGKQIVRFSNLNAYDSQFEWADGLDYEVYTRDPSILSYFILTELEIIAEYGILAEAQVIFG</sequence>
<name>A0A1R1PRC9_ZANCU</name>
<comment type="caution">
    <text evidence="2">The sequence shown here is derived from an EMBL/GenBank/DDBJ whole genome shotgun (WGS) entry which is preliminary data.</text>
</comment>
<dbReference type="EMBL" id="LSSK01000382">
    <property type="protein sequence ID" value="OMH83536.1"/>
    <property type="molecule type" value="Genomic_DNA"/>
</dbReference>
<evidence type="ECO:0000313" key="2">
    <source>
        <dbReference type="EMBL" id="OMH83536.1"/>
    </source>
</evidence>
<proteinExistence type="predicted"/>
<dbReference type="AlphaFoldDB" id="A0A1R1PRC9"/>
<keyword evidence="1" id="KW-0732">Signal</keyword>
<gene>
    <name evidence="2" type="ORF">AX774_g2953</name>
</gene>
<feature type="chain" id="PRO_5012683904" evidence="1">
    <location>
        <begin position="24"/>
        <end position="416"/>
    </location>
</feature>
<protein>
    <submittedName>
        <fullName evidence="2">Uncharacterized protein</fullName>
    </submittedName>
</protein>
<keyword evidence="3" id="KW-1185">Reference proteome</keyword>
<dbReference type="Proteomes" id="UP000188320">
    <property type="component" value="Unassembled WGS sequence"/>
</dbReference>
<reference evidence="3" key="1">
    <citation type="submission" date="2017-01" db="EMBL/GenBank/DDBJ databases">
        <authorList>
            <person name="Wang Y."/>
            <person name="White M."/>
            <person name="Kvist S."/>
            <person name="Moncalvo J.-M."/>
        </authorList>
    </citation>
    <scope>NUCLEOTIDE SEQUENCE [LARGE SCALE GENOMIC DNA]</scope>
    <source>
        <strain evidence="3">COL-18-3</strain>
    </source>
</reference>
<evidence type="ECO:0000313" key="3">
    <source>
        <dbReference type="Proteomes" id="UP000188320"/>
    </source>
</evidence>
<organism evidence="2 3">
    <name type="scientific">Zancudomyces culisetae</name>
    <name type="common">Gut fungus</name>
    <name type="synonym">Smittium culisetae</name>
    <dbReference type="NCBI Taxonomy" id="1213189"/>
    <lineage>
        <taxon>Eukaryota</taxon>
        <taxon>Fungi</taxon>
        <taxon>Fungi incertae sedis</taxon>
        <taxon>Zoopagomycota</taxon>
        <taxon>Kickxellomycotina</taxon>
        <taxon>Harpellomycetes</taxon>
        <taxon>Harpellales</taxon>
        <taxon>Legeriomycetaceae</taxon>
        <taxon>Zancudomyces</taxon>
    </lineage>
</organism>
<evidence type="ECO:0000256" key="1">
    <source>
        <dbReference type="SAM" id="SignalP"/>
    </source>
</evidence>